<proteinExistence type="inferred from homology"/>
<dbReference type="GO" id="GO:0008897">
    <property type="term" value="F:holo-[acyl-carrier-protein] synthase activity"/>
    <property type="evidence" value="ECO:0007669"/>
    <property type="project" value="InterPro"/>
</dbReference>
<dbReference type="Gene3D" id="3.90.470.20">
    <property type="entry name" value="4'-phosphopantetheinyl transferase domain"/>
    <property type="match status" value="2"/>
</dbReference>
<dbReference type="PANTHER" id="PTHR12215">
    <property type="entry name" value="PHOSPHOPANTETHEINE TRANSFERASE"/>
    <property type="match status" value="1"/>
</dbReference>
<dbReference type="InterPro" id="IPR037143">
    <property type="entry name" value="4-PPantetheinyl_Trfase_dom_sf"/>
</dbReference>
<dbReference type="Proteomes" id="UP000019854">
    <property type="component" value="Unassembled WGS sequence"/>
</dbReference>
<dbReference type="InterPro" id="IPR050559">
    <property type="entry name" value="P-Pant_transferase_sf"/>
</dbReference>
<feature type="domain" description="4'-phosphopantetheinyl transferase" evidence="3">
    <location>
        <begin position="129"/>
        <end position="227"/>
    </location>
</feature>
<name>A0A829PU43_9MYCO</name>
<dbReference type="PANTHER" id="PTHR12215:SF10">
    <property type="entry name" value="L-AMINOADIPATE-SEMIALDEHYDE DEHYDROGENASE-PHOSPHOPANTETHEINYL TRANSFERASE"/>
    <property type="match status" value="1"/>
</dbReference>
<dbReference type="GO" id="GO:0005829">
    <property type="term" value="C:cytosol"/>
    <property type="evidence" value="ECO:0007669"/>
    <property type="project" value="TreeGrafter"/>
</dbReference>
<dbReference type="InterPro" id="IPR008278">
    <property type="entry name" value="4-PPantetheinyl_Trfase_dom"/>
</dbReference>
<evidence type="ECO:0000313" key="5">
    <source>
        <dbReference type="Proteomes" id="UP000019854"/>
    </source>
</evidence>
<evidence type="ECO:0000256" key="1">
    <source>
        <dbReference type="ARBA" id="ARBA00010990"/>
    </source>
</evidence>
<keyword evidence="2 4" id="KW-0808">Transferase</keyword>
<reference evidence="4 5" key="1">
    <citation type="submission" date="2014-01" db="EMBL/GenBank/DDBJ databases">
        <authorList>
            <person name="Zelazny A."/>
            <person name="Olivier K."/>
            <person name="Sampaio E.P."/>
            <person name="Holland S.M."/>
            <person name="Tallon L.J."/>
            <person name="Sadzewicz L.K."/>
            <person name="Sengamalay N."/>
            <person name="Fraser C.M."/>
            <person name="Hine E."/>
            <person name="Shefchek K.A."/>
            <person name="Das S.P."/>
            <person name="Shallom S.J."/>
            <person name="Agrawal S."/>
            <person name="Tettelin H."/>
        </authorList>
    </citation>
    <scope>NUCLEOTIDE SEQUENCE [LARGE SCALE GENOMIC DNA]</scope>
    <source>
        <strain evidence="4 5">MAB_030201_1075</strain>
    </source>
</reference>
<dbReference type="GO" id="GO:0000287">
    <property type="term" value="F:magnesium ion binding"/>
    <property type="evidence" value="ECO:0007669"/>
    <property type="project" value="InterPro"/>
</dbReference>
<evidence type="ECO:0000259" key="3">
    <source>
        <dbReference type="Pfam" id="PF01648"/>
    </source>
</evidence>
<organism evidence="4 5">
    <name type="scientific">Mycobacteroides abscessus MAB_030201_1075</name>
    <dbReference type="NCBI Taxonomy" id="1335410"/>
    <lineage>
        <taxon>Bacteria</taxon>
        <taxon>Bacillati</taxon>
        <taxon>Actinomycetota</taxon>
        <taxon>Actinomycetes</taxon>
        <taxon>Mycobacteriales</taxon>
        <taxon>Mycobacteriaceae</taxon>
        <taxon>Mycobacteroides</taxon>
        <taxon>Mycobacteroides abscessus</taxon>
    </lineage>
</organism>
<dbReference type="AlphaFoldDB" id="A0A829PU43"/>
<dbReference type="SUPFAM" id="SSF56214">
    <property type="entry name" value="4'-phosphopantetheinyl transferase"/>
    <property type="match status" value="2"/>
</dbReference>
<comment type="caution">
    <text evidence="4">The sequence shown here is derived from an EMBL/GenBank/DDBJ whole genome shotgun (WGS) entry which is preliminary data.</text>
</comment>
<evidence type="ECO:0000313" key="4">
    <source>
        <dbReference type="EMBL" id="ETZ90661.1"/>
    </source>
</evidence>
<sequence>MIGQLTVPTSESSIPQVAEGVFVARAEVADWMVEPASHRCLTRLLDCDYPRWRDARSEDFRARFAATRHFAKSVVARVADLPVEDIELRRCTSGRPSFVVRGSGCSRVVDANLSHTRDSAVMAVSTRGPVGVDVEAQNRNLDDGDFARAICHDEELGEYERAQPSERQWLLLELWTWKEATTKALGTGLGTAFPLLRTDIRRGTVTDDRDQTWRIHALSGGGYRVAIARRQED</sequence>
<dbReference type="Pfam" id="PF01648">
    <property type="entry name" value="ACPS"/>
    <property type="match status" value="1"/>
</dbReference>
<evidence type="ECO:0000256" key="2">
    <source>
        <dbReference type="ARBA" id="ARBA00022679"/>
    </source>
</evidence>
<comment type="similarity">
    <text evidence="1">Belongs to the P-Pant transferase superfamily. Gsp/Sfp/HetI/AcpT family.</text>
</comment>
<gene>
    <name evidence="4" type="ORF">L829_4247</name>
</gene>
<accession>A0A829PU43</accession>
<protein>
    <submittedName>
        <fullName evidence="4">4'-phosphopantetheinyl transferase superfamily protein</fullName>
    </submittedName>
</protein>
<dbReference type="GO" id="GO:0019878">
    <property type="term" value="P:lysine biosynthetic process via aminoadipic acid"/>
    <property type="evidence" value="ECO:0007669"/>
    <property type="project" value="TreeGrafter"/>
</dbReference>
<dbReference type="EMBL" id="JAOX01000001">
    <property type="protein sequence ID" value="ETZ90661.1"/>
    <property type="molecule type" value="Genomic_DNA"/>
</dbReference>